<dbReference type="Proteomes" id="UP000054047">
    <property type="component" value="Unassembled WGS sequence"/>
</dbReference>
<proteinExistence type="predicted"/>
<name>A0A0C2H7R3_9BILA</name>
<accession>A0A0C2H7R3</accession>
<protein>
    <submittedName>
        <fullName evidence="1">Uncharacterized protein</fullName>
    </submittedName>
</protein>
<reference evidence="1 2" key="1">
    <citation type="submission" date="2013-12" db="EMBL/GenBank/DDBJ databases">
        <title>Draft genome of the parsitic nematode Ancylostoma duodenale.</title>
        <authorList>
            <person name="Mitreva M."/>
        </authorList>
    </citation>
    <scope>NUCLEOTIDE SEQUENCE [LARGE SCALE GENOMIC DNA]</scope>
    <source>
        <strain evidence="1 2">Zhejiang</strain>
    </source>
</reference>
<keyword evidence="2" id="KW-1185">Reference proteome</keyword>
<gene>
    <name evidence="1" type="ORF">ANCDUO_02042</name>
</gene>
<evidence type="ECO:0000313" key="2">
    <source>
        <dbReference type="Proteomes" id="UP000054047"/>
    </source>
</evidence>
<dbReference type="EMBL" id="KN726624">
    <property type="protein sequence ID" value="KIH67624.1"/>
    <property type="molecule type" value="Genomic_DNA"/>
</dbReference>
<evidence type="ECO:0000313" key="1">
    <source>
        <dbReference type="EMBL" id="KIH67624.1"/>
    </source>
</evidence>
<organism evidence="1 2">
    <name type="scientific">Ancylostoma duodenale</name>
    <dbReference type="NCBI Taxonomy" id="51022"/>
    <lineage>
        <taxon>Eukaryota</taxon>
        <taxon>Metazoa</taxon>
        <taxon>Ecdysozoa</taxon>
        <taxon>Nematoda</taxon>
        <taxon>Chromadorea</taxon>
        <taxon>Rhabditida</taxon>
        <taxon>Rhabditina</taxon>
        <taxon>Rhabditomorpha</taxon>
        <taxon>Strongyloidea</taxon>
        <taxon>Ancylostomatidae</taxon>
        <taxon>Ancylostomatinae</taxon>
        <taxon>Ancylostoma</taxon>
    </lineage>
</organism>
<sequence>MVLPRFRANEDIVCKIGLVLEVQGERLLDTLHTNQKHCKTLTAYSAPLEKFLSKKQQTLAAVLPAAISDELRFA</sequence>
<dbReference type="AlphaFoldDB" id="A0A0C2H7R3"/>